<sequence length="342" mass="35940">MSAAGVFIRISNFILRLIQFCAAALILGIYSYFLAVLVDHGMVIPRWVKAVEGLSGAAALYTLLASLFTLCIGGIAFFAALMLFLDVCFIASFIAIAIMTRDGVDSCTGIVHTPLGSGDSKSLAGPGTGNIDKLTHFPDLGFACRLQKGAFSVAIIGCLLFALGLYPQILYARHHKLGKWFGPSPGNNYTEGLSRNSKRSFWRSRRRSSAPYSADPGTVPAADAAAEAGDDKYEKPPLSRYAIFFQRMKSRSVAGPDGSNMDGQANSGAYASSGPPASGFTRAIGSNTSGVGTVGGGGVSAGFTKYRYGQSGVADGGYSHGYGAQPQQGYGTVQFPVSPRNF</sequence>
<keyword evidence="4" id="KW-1185">Reference proteome</keyword>
<feature type="transmembrane region" description="Helical" evidence="2">
    <location>
        <begin position="58"/>
        <end position="78"/>
    </location>
</feature>
<feature type="region of interest" description="Disordered" evidence="1">
    <location>
        <begin position="188"/>
        <end position="233"/>
    </location>
</feature>
<feature type="compositionally biased region" description="Basic residues" evidence="1">
    <location>
        <begin position="196"/>
        <end position="208"/>
    </location>
</feature>
<evidence type="ECO:0000256" key="2">
    <source>
        <dbReference type="SAM" id="Phobius"/>
    </source>
</evidence>
<dbReference type="Proteomes" id="UP000002059">
    <property type="component" value="Partially assembled WGS sequence"/>
</dbReference>
<dbReference type="eggNOG" id="ENOG502SP9C">
    <property type="taxonomic scope" value="Eukaryota"/>
</dbReference>
<evidence type="ECO:0000313" key="4">
    <source>
        <dbReference type="Proteomes" id="UP000002059"/>
    </source>
</evidence>
<keyword evidence="2" id="KW-0472">Membrane</keyword>
<dbReference type="AlphaFoldDB" id="C1GZN8"/>
<feature type="transmembrane region" description="Helical" evidence="2">
    <location>
        <begin position="83"/>
        <end position="100"/>
    </location>
</feature>
<feature type="transmembrane region" description="Helical" evidence="2">
    <location>
        <begin position="150"/>
        <end position="171"/>
    </location>
</feature>
<name>C1GZN8_PARBA</name>
<dbReference type="VEuPathDB" id="FungiDB:PAAG_03982"/>
<accession>C1GZN8</accession>
<dbReference type="OrthoDB" id="5342507at2759"/>
<dbReference type="EMBL" id="KN294000">
    <property type="protein sequence ID" value="EEH42061.2"/>
    <property type="molecule type" value="Genomic_DNA"/>
</dbReference>
<dbReference type="KEGG" id="pbl:PAAG_03982"/>
<feature type="compositionally biased region" description="Low complexity" evidence="1">
    <location>
        <begin position="265"/>
        <end position="275"/>
    </location>
</feature>
<keyword evidence="2" id="KW-1133">Transmembrane helix</keyword>
<dbReference type="HOGENOM" id="CLU_057540_0_0_1"/>
<evidence type="ECO:0000256" key="1">
    <source>
        <dbReference type="SAM" id="MobiDB-lite"/>
    </source>
</evidence>
<dbReference type="RefSeq" id="XP_015702210.1">
    <property type="nucleotide sequence ID" value="XM_015845121.1"/>
</dbReference>
<gene>
    <name evidence="3" type="ORF">PAAG_03982</name>
</gene>
<evidence type="ECO:0000313" key="3">
    <source>
        <dbReference type="EMBL" id="EEH42061.2"/>
    </source>
</evidence>
<reference evidence="3 4" key="1">
    <citation type="journal article" date="2011" name="PLoS Genet.">
        <title>Comparative genomic analysis of human fungal pathogens causing paracoccidioidomycosis.</title>
        <authorList>
            <person name="Desjardins C.A."/>
            <person name="Champion M.D."/>
            <person name="Holder J.W."/>
            <person name="Muszewska A."/>
            <person name="Goldberg J."/>
            <person name="Bailao A.M."/>
            <person name="Brigido M.M."/>
            <person name="Ferreira M.E."/>
            <person name="Garcia A.M."/>
            <person name="Grynberg M."/>
            <person name="Gujja S."/>
            <person name="Heiman D.I."/>
            <person name="Henn M.R."/>
            <person name="Kodira C.D."/>
            <person name="Leon-Narvaez H."/>
            <person name="Longo L.V."/>
            <person name="Ma L.J."/>
            <person name="Malavazi I."/>
            <person name="Matsuo A.L."/>
            <person name="Morais F.V."/>
            <person name="Pereira M."/>
            <person name="Rodriguez-Brito S."/>
            <person name="Sakthikumar S."/>
            <person name="Salem-Izacc S.M."/>
            <person name="Sykes S.M."/>
            <person name="Teixeira M.M."/>
            <person name="Vallejo M.C."/>
            <person name="Walter M.E."/>
            <person name="Yandava C."/>
            <person name="Young S."/>
            <person name="Zeng Q."/>
            <person name="Zucker J."/>
            <person name="Felipe M.S."/>
            <person name="Goldman G.H."/>
            <person name="Haas B.J."/>
            <person name="McEwen J.G."/>
            <person name="Nino-Vega G."/>
            <person name="Puccia R."/>
            <person name="San-Blas G."/>
            <person name="Soares C.M."/>
            <person name="Birren B.W."/>
            <person name="Cuomo C.A."/>
        </authorList>
    </citation>
    <scope>NUCLEOTIDE SEQUENCE [LARGE SCALE GENOMIC DNA]</scope>
    <source>
        <strain evidence="4">ATCC MYA-826 / Pb01</strain>
    </source>
</reference>
<keyword evidence="2" id="KW-0812">Transmembrane</keyword>
<feature type="compositionally biased region" description="Low complexity" evidence="1">
    <location>
        <begin position="214"/>
        <end position="227"/>
    </location>
</feature>
<protein>
    <recommendedName>
        <fullName evidence="5">MARVEL domain-containing protein</fullName>
    </recommendedName>
</protein>
<organism evidence="3 4">
    <name type="scientific">Paracoccidioides lutzii (strain ATCC MYA-826 / Pb01)</name>
    <name type="common">Paracoccidioides brasiliensis</name>
    <dbReference type="NCBI Taxonomy" id="502779"/>
    <lineage>
        <taxon>Eukaryota</taxon>
        <taxon>Fungi</taxon>
        <taxon>Dikarya</taxon>
        <taxon>Ascomycota</taxon>
        <taxon>Pezizomycotina</taxon>
        <taxon>Eurotiomycetes</taxon>
        <taxon>Eurotiomycetidae</taxon>
        <taxon>Onygenales</taxon>
        <taxon>Ajellomycetaceae</taxon>
        <taxon>Paracoccidioides</taxon>
    </lineage>
</organism>
<dbReference type="OMA" id="HGANSCS"/>
<evidence type="ECO:0008006" key="5">
    <source>
        <dbReference type="Google" id="ProtNLM"/>
    </source>
</evidence>
<feature type="region of interest" description="Disordered" evidence="1">
    <location>
        <begin position="254"/>
        <end position="275"/>
    </location>
</feature>
<dbReference type="GeneID" id="9097465"/>
<feature type="transmembrane region" description="Helical" evidence="2">
    <location>
        <begin position="17"/>
        <end position="38"/>
    </location>
</feature>
<proteinExistence type="predicted"/>